<proteinExistence type="predicted"/>
<accession>A0ACB5SSU2</accession>
<organism evidence="1 2">
    <name type="scientific">Ambrosiozyma monospora</name>
    <name type="common">Yeast</name>
    <name type="synonym">Endomycopsis monosporus</name>
    <dbReference type="NCBI Taxonomy" id="43982"/>
    <lineage>
        <taxon>Eukaryota</taxon>
        <taxon>Fungi</taxon>
        <taxon>Dikarya</taxon>
        <taxon>Ascomycota</taxon>
        <taxon>Saccharomycotina</taxon>
        <taxon>Pichiomycetes</taxon>
        <taxon>Pichiales</taxon>
        <taxon>Pichiaceae</taxon>
        <taxon>Ambrosiozyma</taxon>
    </lineage>
</organism>
<dbReference type="EMBL" id="BSXS01000309">
    <property type="protein sequence ID" value="GME71935.1"/>
    <property type="molecule type" value="Genomic_DNA"/>
</dbReference>
<name>A0ACB5SSU2_AMBMO</name>
<keyword evidence="2" id="KW-1185">Reference proteome</keyword>
<comment type="caution">
    <text evidence="1">The sequence shown here is derived from an EMBL/GenBank/DDBJ whole genome shotgun (WGS) entry which is preliminary data.</text>
</comment>
<gene>
    <name evidence="1" type="ORF">Amon02_000077600</name>
</gene>
<evidence type="ECO:0000313" key="2">
    <source>
        <dbReference type="Proteomes" id="UP001165064"/>
    </source>
</evidence>
<dbReference type="Proteomes" id="UP001165064">
    <property type="component" value="Unassembled WGS sequence"/>
</dbReference>
<evidence type="ECO:0000313" key="1">
    <source>
        <dbReference type="EMBL" id="GME71935.1"/>
    </source>
</evidence>
<reference evidence="1" key="1">
    <citation type="submission" date="2023-04" db="EMBL/GenBank/DDBJ databases">
        <title>Ambrosiozyma monospora NBRC 10751.</title>
        <authorList>
            <person name="Ichikawa N."/>
            <person name="Sato H."/>
            <person name="Tonouchi N."/>
        </authorList>
    </citation>
    <scope>NUCLEOTIDE SEQUENCE</scope>
    <source>
        <strain evidence="1">NBRC 10751</strain>
    </source>
</reference>
<protein>
    <submittedName>
        <fullName evidence="1">Unnamed protein product</fullName>
    </submittedName>
</protein>
<sequence>MRSQTTLLIIASLLATFFTYDHFVNLYSSLQSLKLPSWTSATIPEFSLTQLLIQKAEVQNESQHKQAEELCPLVPYHHSSKYPENKPLLDKILHSSKFRQASVRKLQGAVQIPTETHDDDPKTIEEDPEYWSKFSKFEAYLNKTFPTFHTHPNITLHKVNYHGLVYIWTGSNSTLKPIVLMAHQDVVPVPASSRHLWEHDPWTADYDGVYMYGRGVSDCKNMLIGEIEAAEELILSGFQPRRTIVFSFGFDEEVGGERNQNAKFLEELYGKDGVVGVFDEGGVSLLDIGGSQFAIPGTGEKGYVDLKIKLDLKGGHSSTPPEHTAIGLIGKVIVEIEEHEFESYFTEVNPTYWQYVCLAEHSVYLDEALKRDILISQFDPEANKRVREFIKSDRKTKYGVMTTQALDLIDGGSKTNALPEFVELTINNRLIIEESLEDVKQKYIQDVLKVANKFNIGVNYVSDKGEKEIIKTPETGNDKGNHDYLGEFTIEILEYSPVAPLTPTNDTQWSIFAGTIRHVYEELVWPEKYLTSSNSNYGQDKNKPSIVVSPGLGSGNTDTKRYWNLTNHIYRYRPGELSSFYSNAHGINEYIKFDSHLQIIVFVIELINGFEEFDEFA</sequence>